<gene>
    <name evidence="3" type="ORF">METZ01_LOCUS216394</name>
</gene>
<dbReference type="PROSITE" id="PS50846">
    <property type="entry name" value="HMA_2"/>
    <property type="match status" value="1"/>
</dbReference>
<dbReference type="FunFam" id="3.30.70.100:FF:000001">
    <property type="entry name" value="ATPase copper transporting beta"/>
    <property type="match status" value="1"/>
</dbReference>
<dbReference type="InterPro" id="IPR036163">
    <property type="entry name" value="HMA_dom_sf"/>
</dbReference>
<evidence type="ECO:0000256" key="1">
    <source>
        <dbReference type="ARBA" id="ARBA00022723"/>
    </source>
</evidence>
<protein>
    <recommendedName>
        <fullName evidence="2">HMA domain-containing protein</fullName>
    </recommendedName>
</protein>
<feature type="domain" description="HMA" evidence="2">
    <location>
        <begin position="22"/>
        <end position="89"/>
    </location>
</feature>
<dbReference type="Pfam" id="PF00403">
    <property type="entry name" value="HMA"/>
    <property type="match status" value="1"/>
</dbReference>
<keyword evidence="1" id="KW-0479">Metal-binding</keyword>
<dbReference type="CDD" id="cd00371">
    <property type="entry name" value="HMA"/>
    <property type="match status" value="1"/>
</dbReference>
<dbReference type="EMBL" id="UINC01050504">
    <property type="protein sequence ID" value="SVB63540.1"/>
    <property type="molecule type" value="Genomic_DNA"/>
</dbReference>
<organism evidence="3">
    <name type="scientific">marine metagenome</name>
    <dbReference type="NCBI Taxonomy" id="408172"/>
    <lineage>
        <taxon>unclassified sequences</taxon>
        <taxon>metagenomes</taxon>
        <taxon>ecological metagenomes</taxon>
    </lineage>
</organism>
<dbReference type="GO" id="GO:0046872">
    <property type="term" value="F:metal ion binding"/>
    <property type="evidence" value="ECO:0007669"/>
    <property type="project" value="UniProtKB-KW"/>
</dbReference>
<accession>A0A382FKK4</accession>
<dbReference type="Gene3D" id="3.30.70.100">
    <property type="match status" value="1"/>
</dbReference>
<dbReference type="SUPFAM" id="SSF55008">
    <property type="entry name" value="HMA, heavy metal-associated domain"/>
    <property type="match status" value="1"/>
</dbReference>
<dbReference type="InterPro" id="IPR006121">
    <property type="entry name" value="HMA_dom"/>
</dbReference>
<evidence type="ECO:0000313" key="3">
    <source>
        <dbReference type="EMBL" id="SVB63540.1"/>
    </source>
</evidence>
<dbReference type="AlphaFoldDB" id="A0A382FKK4"/>
<reference evidence="3" key="1">
    <citation type="submission" date="2018-05" db="EMBL/GenBank/DDBJ databases">
        <authorList>
            <person name="Lanie J.A."/>
            <person name="Ng W.-L."/>
            <person name="Kazmierczak K.M."/>
            <person name="Andrzejewski T.M."/>
            <person name="Davidsen T.M."/>
            <person name="Wayne K.J."/>
            <person name="Tettelin H."/>
            <person name="Glass J.I."/>
            <person name="Rusch D."/>
            <person name="Podicherti R."/>
            <person name="Tsui H.-C.T."/>
            <person name="Winkler M.E."/>
        </authorList>
    </citation>
    <scope>NUCLEOTIDE SEQUENCE</scope>
</reference>
<name>A0A382FKK4_9ZZZZ</name>
<proteinExistence type="predicted"/>
<sequence>MIMKKIAVLLVVLLSFSIAKDDKINLKIEGMQCSYSCADKVTKVVENLKGVKDCEVDFANNTATVTFDNKRVDSQKIVDVLKKKTSYKVEVQTKNKVDSI</sequence>
<evidence type="ECO:0000259" key="2">
    <source>
        <dbReference type="PROSITE" id="PS50846"/>
    </source>
</evidence>